<gene>
    <name evidence="6" type="ORF">PHMEG_00022179</name>
</gene>
<keyword evidence="1" id="KW-0479">Metal-binding</keyword>
<name>A0A225VK33_9STRA</name>
<dbReference type="AlphaFoldDB" id="A0A225VK33"/>
<evidence type="ECO:0000259" key="5">
    <source>
        <dbReference type="Pfam" id="PF04500"/>
    </source>
</evidence>
<keyword evidence="2" id="KW-0863">Zinc-finger</keyword>
<feature type="region of interest" description="Disordered" evidence="4">
    <location>
        <begin position="1"/>
        <end position="47"/>
    </location>
</feature>
<protein>
    <recommendedName>
        <fullName evidence="5">FLYWCH-type domain-containing protein</fullName>
    </recommendedName>
</protein>
<proteinExistence type="predicted"/>
<evidence type="ECO:0000313" key="6">
    <source>
        <dbReference type="EMBL" id="OWZ05685.1"/>
    </source>
</evidence>
<keyword evidence="3" id="KW-0862">Zinc</keyword>
<dbReference type="Gene3D" id="2.20.25.240">
    <property type="match status" value="1"/>
</dbReference>
<organism evidence="6 7">
    <name type="scientific">Phytophthora megakarya</name>
    <dbReference type="NCBI Taxonomy" id="4795"/>
    <lineage>
        <taxon>Eukaryota</taxon>
        <taxon>Sar</taxon>
        <taxon>Stramenopiles</taxon>
        <taxon>Oomycota</taxon>
        <taxon>Peronosporomycetes</taxon>
        <taxon>Peronosporales</taxon>
        <taxon>Peronosporaceae</taxon>
        <taxon>Phytophthora</taxon>
    </lineage>
</organism>
<sequence length="226" mass="25051">MDTGYASDESMSRHYADSDLSDAPPDETVILLAQSSSPEHEENDDSQFDTSILTEDTQPADLQASTLADVAQPADRPVARLGSTTVQFRGYYYAKYHVTREGTILYRCSAYRRTKCKAKMYVSGLGAVLTGDHMSNCVPDFRRTPSGPAPVIADRKDQMLCDANPQRKFGVWSGTNFTGITVKYSEAHQKHKCWVDYIGQGLNSSDVTFTVVSNKNHFATSKRVLD</sequence>
<evidence type="ECO:0000256" key="3">
    <source>
        <dbReference type="ARBA" id="ARBA00022833"/>
    </source>
</evidence>
<feature type="domain" description="FLYWCH-type" evidence="5">
    <location>
        <begin position="82"/>
        <end position="123"/>
    </location>
</feature>
<accession>A0A225VK33</accession>
<dbReference type="InterPro" id="IPR007588">
    <property type="entry name" value="Znf_FLYWCH"/>
</dbReference>
<dbReference type="OrthoDB" id="143444at2759"/>
<evidence type="ECO:0000256" key="2">
    <source>
        <dbReference type="ARBA" id="ARBA00022771"/>
    </source>
</evidence>
<evidence type="ECO:0000256" key="1">
    <source>
        <dbReference type="ARBA" id="ARBA00022723"/>
    </source>
</evidence>
<keyword evidence="7" id="KW-1185">Reference proteome</keyword>
<comment type="caution">
    <text evidence="6">The sequence shown here is derived from an EMBL/GenBank/DDBJ whole genome shotgun (WGS) entry which is preliminary data.</text>
</comment>
<dbReference type="Proteomes" id="UP000198211">
    <property type="component" value="Unassembled WGS sequence"/>
</dbReference>
<evidence type="ECO:0000313" key="7">
    <source>
        <dbReference type="Proteomes" id="UP000198211"/>
    </source>
</evidence>
<evidence type="ECO:0000256" key="4">
    <source>
        <dbReference type="SAM" id="MobiDB-lite"/>
    </source>
</evidence>
<dbReference type="Pfam" id="PF04500">
    <property type="entry name" value="FLYWCH"/>
    <property type="match status" value="1"/>
</dbReference>
<reference evidence="7" key="1">
    <citation type="submission" date="2017-03" db="EMBL/GenBank/DDBJ databases">
        <title>Phytopthora megakarya and P. palmivora, two closely related causual agents of cacao black pod achieved similar genome size and gene model numbers by different mechanisms.</title>
        <authorList>
            <person name="Ali S."/>
            <person name="Shao J."/>
            <person name="Larry D.J."/>
            <person name="Kronmiller B."/>
            <person name="Shen D."/>
            <person name="Strem M.D."/>
            <person name="Melnick R.L."/>
            <person name="Guiltinan M.J."/>
            <person name="Tyler B.M."/>
            <person name="Meinhardt L.W."/>
            <person name="Bailey B.A."/>
        </authorList>
    </citation>
    <scope>NUCLEOTIDE SEQUENCE [LARGE SCALE GENOMIC DNA]</scope>
    <source>
        <strain evidence="7">zdho120</strain>
    </source>
</reference>
<dbReference type="EMBL" id="NBNE01004306">
    <property type="protein sequence ID" value="OWZ05685.1"/>
    <property type="molecule type" value="Genomic_DNA"/>
</dbReference>
<dbReference type="GO" id="GO:0008270">
    <property type="term" value="F:zinc ion binding"/>
    <property type="evidence" value="ECO:0007669"/>
    <property type="project" value="UniProtKB-KW"/>
</dbReference>